<dbReference type="SUPFAM" id="SSF52540">
    <property type="entry name" value="P-loop containing nucleoside triphosphate hydrolases"/>
    <property type="match status" value="1"/>
</dbReference>
<dbReference type="InterPro" id="IPR027417">
    <property type="entry name" value="P-loop_NTPase"/>
</dbReference>
<comment type="function">
    <text evidence="11">Acts as one of several non-catalytic accessory components of the cytoplasmic dynein 1 complex that are thought to be involved in linking dynein to cargos and to adapter proteins that regulate dynein function. Cytoplasmic dynein 1 acts as a motor for the intracellular retrograde motility of vesicles and organelles along microtubules. May play a role in binding dynein to membranous organelles or chromosomes.</text>
</comment>
<dbReference type="InterPro" id="IPR008467">
    <property type="entry name" value="Dynein1_light_intermed_chain"/>
</dbReference>
<keyword evidence="6 11" id="KW-0547">Nucleotide-binding</keyword>
<dbReference type="PANTHER" id="PTHR12688:SF0">
    <property type="entry name" value="DYNEIN LIGHT INTERMEDIATE CHAIN"/>
    <property type="match status" value="1"/>
</dbReference>
<reference evidence="12" key="1">
    <citation type="submission" date="2021-05" db="EMBL/GenBank/DDBJ databases">
        <authorList>
            <person name="Alioto T."/>
            <person name="Alioto T."/>
            <person name="Gomez Garrido J."/>
        </authorList>
    </citation>
    <scope>NUCLEOTIDE SEQUENCE</scope>
</reference>
<dbReference type="GO" id="GO:0005874">
    <property type="term" value="C:microtubule"/>
    <property type="evidence" value="ECO:0007669"/>
    <property type="project" value="UniProtKB-KW"/>
</dbReference>
<dbReference type="CDD" id="cd00267">
    <property type="entry name" value="ABC_ATPase"/>
    <property type="match status" value="1"/>
</dbReference>
<proteinExistence type="inferred from homology"/>
<protein>
    <recommendedName>
        <fullName evidence="11">Dynein light intermediate chain</fullName>
    </recommendedName>
</protein>
<name>A0A8D8ZMK4_9HEMI</name>
<dbReference type="GO" id="GO:0005813">
    <property type="term" value="C:centrosome"/>
    <property type="evidence" value="ECO:0007669"/>
    <property type="project" value="TreeGrafter"/>
</dbReference>
<dbReference type="EMBL" id="HBUF01526987">
    <property type="protein sequence ID" value="CAG6750513.1"/>
    <property type="molecule type" value="Transcribed_RNA"/>
</dbReference>
<dbReference type="GO" id="GO:0007018">
    <property type="term" value="P:microtubule-based movement"/>
    <property type="evidence" value="ECO:0007669"/>
    <property type="project" value="InterPro"/>
</dbReference>
<dbReference type="InterPro" id="IPR022780">
    <property type="entry name" value="Dynein_light_int_chain"/>
</dbReference>
<evidence type="ECO:0000256" key="1">
    <source>
        <dbReference type="ARBA" id="ARBA00004245"/>
    </source>
</evidence>
<evidence type="ECO:0000256" key="9">
    <source>
        <dbReference type="ARBA" id="ARBA00023175"/>
    </source>
</evidence>
<evidence type="ECO:0000256" key="8">
    <source>
        <dbReference type="ARBA" id="ARBA00023017"/>
    </source>
</evidence>
<accession>A0A8D8ZMK4</accession>
<evidence type="ECO:0000256" key="2">
    <source>
        <dbReference type="ARBA" id="ARBA00006831"/>
    </source>
</evidence>
<comment type="subunit">
    <text evidence="11">Homodimer. The cytoplasmic dynein 1 complex consists of two catalytic heavy chains (HCs) and a number of non-catalytic subunits presented by intermediate chains (ICs).</text>
</comment>
<evidence type="ECO:0000256" key="10">
    <source>
        <dbReference type="ARBA" id="ARBA00023212"/>
    </source>
</evidence>
<organism evidence="12">
    <name type="scientific">Cacopsylla melanoneura</name>
    <dbReference type="NCBI Taxonomy" id="428564"/>
    <lineage>
        <taxon>Eukaryota</taxon>
        <taxon>Metazoa</taxon>
        <taxon>Ecdysozoa</taxon>
        <taxon>Arthropoda</taxon>
        <taxon>Hexapoda</taxon>
        <taxon>Insecta</taxon>
        <taxon>Pterygota</taxon>
        <taxon>Neoptera</taxon>
        <taxon>Paraneoptera</taxon>
        <taxon>Hemiptera</taxon>
        <taxon>Sternorrhyncha</taxon>
        <taxon>Psylloidea</taxon>
        <taxon>Psyllidae</taxon>
        <taxon>Psyllinae</taxon>
        <taxon>Cacopsylla</taxon>
    </lineage>
</organism>
<dbReference type="GO" id="GO:0045504">
    <property type="term" value="F:dynein heavy chain binding"/>
    <property type="evidence" value="ECO:0007669"/>
    <property type="project" value="TreeGrafter"/>
</dbReference>
<keyword evidence="9 11" id="KW-0505">Motor protein</keyword>
<keyword evidence="4 11" id="KW-0963">Cytoplasm</keyword>
<evidence type="ECO:0000256" key="6">
    <source>
        <dbReference type="ARBA" id="ARBA00022741"/>
    </source>
</evidence>
<dbReference type="GO" id="GO:0005524">
    <property type="term" value="F:ATP binding"/>
    <property type="evidence" value="ECO:0007669"/>
    <property type="project" value="UniProtKB-KW"/>
</dbReference>
<evidence type="ECO:0000313" key="12">
    <source>
        <dbReference type="EMBL" id="CAG6750513.1"/>
    </source>
</evidence>
<keyword evidence="7 11" id="KW-0067">ATP-binding</keyword>
<keyword evidence="10 11" id="KW-0206">Cytoskeleton</keyword>
<sequence length="204" mass="23408">MKSDDMIMSSNGLSDESTLIETFSEDENLWMGTLSEVQTADKTKLPSNKQLLVLGDNGTGKTTLIAKLQGIDSPEKGSALEYAYINVSDEYREDHTRLGVWILDGEPAHSNLLQFALNQDTLPHTMVMFVVSMTTPWNIIDELQKWASALQDHIDNLNIGAHDYQELTQRNIKRWYEYEMIEMETIVYPIDEYPGIMKRNKDYH</sequence>
<dbReference type="PANTHER" id="PTHR12688">
    <property type="entry name" value="DYNEIN LIGHT INTERMEDIATE CHAIN"/>
    <property type="match status" value="1"/>
</dbReference>
<dbReference type="Gene3D" id="3.40.50.300">
    <property type="entry name" value="P-loop containing nucleotide triphosphate hydrolases"/>
    <property type="match status" value="1"/>
</dbReference>
<keyword evidence="5 11" id="KW-0493">Microtubule</keyword>
<evidence type="ECO:0000256" key="4">
    <source>
        <dbReference type="ARBA" id="ARBA00022490"/>
    </source>
</evidence>
<keyword evidence="3 11" id="KW-0813">Transport</keyword>
<dbReference type="GO" id="GO:0005868">
    <property type="term" value="C:cytoplasmic dynein complex"/>
    <property type="evidence" value="ECO:0007669"/>
    <property type="project" value="UniProtKB-UniRule"/>
</dbReference>
<evidence type="ECO:0000256" key="7">
    <source>
        <dbReference type="ARBA" id="ARBA00022840"/>
    </source>
</evidence>
<keyword evidence="8 11" id="KW-0243">Dynein</keyword>
<evidence type="ECO:0000256" key="3">
    <source>
        <dbReference type="ARBA" id="ARBA00022448"/>
    </source>
</evidence>
<dbReference type="GO" id="GO:0000226">
    <property type="term" value="P:microtubule cytoskeleton organization"/>
    <property type="evidence" value="ECO:0007669"/>
    <property type="project" value="TreeGrafter"/>
</dbReference>
<comment type="subcellular location">
    <subcellularLocation>
        <location evidence="1 11">Cytoplasm</location>
        <location evidence="1 11">Cytoskeleton</location>
    </subcellularLocation>
</comment>
<dbReference type="AlphaFoldDB" id="A0A8D8ZMK4"/>
<comment type="similarity">
    <text evidence="2 11">Belongs to the dynein light intermediate chain family.</text>
</comment>
<evidence type="ECO:0000256" key="11">
    <source>
        <dbReference type="RuleBase" id="RU366047"/>
    </source>
</evidence>
<dbReference type="Pfam" id="PF05783">
    <property type="entry name" value="DLIC"/>
    <property type="match status" value="1"/>
</dbReference>
<evidence type="ECO:0000256" key="5">
    <source>
        <dbReference type="ARBA" id="ARBA00022701"/>
    </source>
</evidence>